<comment type="subunit">
    <text evidence="4">Hexamer formed by 3 homodimers.</text>
</comment>
<dbReference type="RefSeq" id="XP_033449063.1">
    <property type="nucleotide sequence ID" value="XM_033586543.1"/>
</dbReference>
<evidence type="ECO:0000256" key="7">
    <source>
        <dbReference type="ARBA" id="ARBA00022642"/>
    </source>
</evidence>
<dbReference type="Pfam" id="PF01729">
    <property type="entry name" value="QRPTase_C"/>
    <property type="match status" value="1"/>
</dbReference>
<name>A0A6A5RKA6_9PLEO</name>
<evidence type="ECO:0000256" key="5">
    <source>
        <dbReference type="ARBA" id="ARBA00011944"/>
    </source>
</evidence>
<keyword evidence="14" id="KW-1185">Reference proteome</keyword>
<dbReference type="PANTHER" id="PTHR32179:SF3">
    <property type="entry name" value="NICOTINATE-NUCLEOTIDE PYROPHOSPHORYLASE [CARBOXYLATING]"/>
    <property type="match status" value="1"/>
</dbReference>
<dbReference type="GeneID" id="54344189"/>
<dbReference type="EMBL" id="ML978967">
    <property type="protein sequence ID" value="KAF1928815.1"/>
    <property type="molecule type" value="Genomic_DNA"/>
</dbReference>
<evidence type="ECO:0000256" key="2">
    <source>
        <dbReference type="ARBA" id="ARBA00004893"/>
    </source>
</evidence>
<protein>
    <recommendedName>
        <fullName evidence="6">Nicotinate-nucleotide pyrophosphorylase [carboxylating]</fullName>
        <ecNumber evidence="5">2.4.2.19</ecNumber>
    </recommendedName>
    <alternativeName>
        <fullName evidence="10">Quinolinate phosphoribosyltransferase [decarboxylating]</fullName>
    </alternativeName>
</protein>
<dbReference type="CDD" id="cd12148">
    <property type="entry name" value="fungal_TF_MHR"/>
    <property type="match status" value="1"/>
</dbReference>
<reference evidence="13" key="1">
    <citation type="journal article" date="2020" name="Stud. Mycol.">
        <title>101 Dothideomycetes genomes: a test case for predicting lifestyles and emergence of pathogens.</title>
        <authorList>
            <person name="Haridas S."/>
            <person name="Albert R."/>
            <person name="Binder M."/>
            <person name="Bloem J."/>
            <person name="Labutti K."/>
            <person name="Salamov A."/>
            <person name="Andreopoulos B."/>
            <person name="Baker S."/>
            <person name="Barry K."/>
            <person name="Bills G."/>
            <person name="Bluhm B."/>
            <person name="Cannon C."/>
            <person name="Castanera R."/>
            <person name="Culley D."/>
            <person name="Daum C."/>
            <person name="Ezra D."/>
            <person name="Gonzalez J."/>
            <person name="Henrissat B."/>
            <person name="Kuo A."/>
            <person name="Liang C."/>
            <person name="Lipzen A."/>
            <person name="Lutzoni F."/>
            <person name="Magnuson J."/>
            <person name="Mondo S."/>
            <person name="Nolan M."/>
            <person name="Ohm R."/>
            <person name="Pangilinan J."/>
            <person name="Park H.-J."/>
            <person name="Ramirez L."/>
            <person name="Alfaro M."/>
            <person name="Sun H."/>
            <person name="Tritt A."/>
            <person name="Yoshinaga Y."/>
            <person name="Zwiers L.-H."/>
            <person name="Turgeon B."/>
            <person name="Goodwin S."/>
            <person name="Spatafora J."/>
            <person name="Crous P."/>
            <person name="Grigoriev I."/>
        </authorList>
    </citation>
    <scope>NUCLEOTIDE SEQUENCE</scope>
    <source>
        <strain evidence="13">CBS 183.55</strain>
    </source>
</reference>
<evidence type="ECO:0000256" key="9">
    <source>
        <dbReference type="ARBA" id="ARBA00022679"/>
    </source>
</evidence>
<dbReference type="OrthoDB" id="10067394at2759"/>
<dbReference type="InterPro" id="IPR013785">
    <property type="entry name" value="Aldolase_TIM"/>
</dbReference>
<dbReference type="UniPathway" id="UPA00253">
    <property type="reaction ID" value="UER00331"/>
</dbReference>
<comment type="function">
    <text evidence="1">Involved in the catabolism of quinolinic acid (QA).</text>
</comment>
<evidence type="ECO:0000256" key="1">
    <source>
        <dbReference type="ARBA" id="ARBA00003237"/>
    </source>
</evidence>
<dbReference type="InterPro" id="IPR037128">
    <property type="entry name" value="Quinolinate_PRibosylTase_N_sf"/>
</dbReference>
<dbReference type="AlphaFoldDB" id="A0A6A5RKA6"/>
<evidence type="ECO:0000256" key="8">
    <source>
        <dbReference type="ARBA" id="ARBA00022676"/>
    </source>
</evidence>
<proteinExistence type="inferred from homology"/>
<evidence type="ECO:0000313" key="14">
    <source>
        <dbReference type="Proteomes" id="UP000800082"/>
    </source>
</evidence>
<dbReference type="PANTHER" id="PTHR32179">
    <property type="entry name" value="NICOTINATE-NUCLEOTIDE PYROPHOSPHORYLASE [CARBOXYLATING]"/>
    <property type="match status" value="1"/>
</dbReference>
<evidence type="ECO:0000256" key="11">
    <source>
        <dbReference type="ARBA" id="ARBA00047445"/>
    </source>
</evidence>
<evidence type="ECO:0000313" key="13">
    <source>
        <dbReference type="EMBL" id="KAF1928815.1"/>
    </source>
</evidence>
<dbReference type="InterPro" id="IPR036068">
    <property type="entry name" value="Nicotinate_pribotase-like_C"/>
</dbReference>
<comment type="catalytic activity">
    <reaction evidence="11">
        <text>nicotinate beta-D-ribonucleotide + CO2 + diphosphate = quinolinate + 5-phospho-alpha-D-ribose 1-diphosphate + 2 H(+)</text>
        <dbReference type="Rhea" id="RHEA:12733"/>
        <dbReference type="ChEBI" id="CHEBI:15378"/>
        <dbReference type="ChEBI" id="CHEBI:16526"/>
        <dbReference type="ChEBI" id="CHEBI:29959"/>
        <dbReference type="ChEBI" id="CHEBI:33019"/>
        <dbReference type="ChEBI" id="CHEBI:57502"/>
        <dbReference type="ChEBI" id="CHEBI:58017"/>
        <dbReference type="EC" id="2.4.2.19"/>
    </reaction>
</comment>
<evidence type="ECO:0000256" key="4">
    <source>
        <dbReference type="ARBA" id="ARBA00011218"/>
    </source>
</evidence>
<evidence type="ECO:0000256" key="10">
    <source>
        <dbReference type="ARBA" id="ARBA00033102"/>
    </source>
</evidence>
<comment type="pathway">
    <text evidence="2">Cofactor biosynthesis; NAD(+) biosynthesis; nicotinate D-ribonucleotide from quinolinate: step 1/1.</text>
</comment>
<keyword evidence="8" id="KW-0328">Glycosyltransferase</keyword>
<dbReference type="NCBIfam" id="TIGR00078">
    <property type="entry name" value="nadC"/>
    <property type="match status" value="1"/>
</dbReference>
<dbReference type="SUPFAM" id="SSF54675">
    <property type="entry name" value="Nicotinate/Quinolinate PRTase N-terminal domain-like"/>
    <property type="match status" value="1"/>
</dbReference>
<dbReference type="FunFam" id="3.20.20.70:FF:000090">
    <property type="entry name" value="Nicotinate-nucleotide pyrophosphorylase [carboxylating]"/>
    <property type="match status" value="1"/>
</dbReference>
<organism evidence="13 14">
    <name type="scientific">Didymella exigua CBS 183.55</name>
    <dbReference type="NCBI Taxonomy" id="1150837"/>
    <lineage>
        <taxon>Eukaryota</taxon>
        <taxon>Fungi</taxon>
        <taxon>Dikarya</taxon>
        <taxon>Ascomycota</taxon>
        <taxon>Pezizomycotina</taxon>
        <taxon>Dothideomycetes</taxon>
        <taxon>Pleosporomycetidae</taxon>
        <taxon>Pleosporales</taxon>
        <taxon>Pleosporineae</taxon>
        <taxon>Didymellaceae</taxon>
        <taxon>Didymella</taxon>
    </lineage>
</organism>
<dbReference type="GO" id="GO:0005737">
    <property type="term" value="C:cytoplasm"/>
    <property type="evidence" value="ECO:0007669"/>
    <property type="project" value="TreeGrafter"/>
</dbReference>
<accession>A0A6A5RKA6</accession>
<keyword evidence="9" id="KW-0808">Transferase</keyword>
<keyword evidence="7" id="KW-0662">Pyridine nucleotide biosynthesis</keyword>
<gene>
    <name evidence="13" type="ORF">M421DRAFT_100595</name>
</gene>
<dbReference type="GO" id="GO:0004514">
    <property type="term" value="F:nicotinate-nucleotide diphosphorylase (carboxylating) activity"/>
    <property type="evidence" value="ECO:0007669"/>
    <property type="project" value="UniProtKB-EC"/>
</dbReference>
<dbReference type="Gene3D" id="3.90.1170.20">
    <property type="entry name" value="Quinolinate phosphoribosyl transferase, N-terminal domain"/>
    <property type="match status" value="2"/>
</dbReference>
<dbReference type="GO" id="GO:0009435">
    <property type="term" value="P:NAD+ biosynthetic process"/>
    <property type="evidence" value="ECO:0007669"/>
    <property type="project" value="UniProtKB-UniPathway"/>
</dbReference>
<dbReference type="InterPro" id="IPR027277">
    <property type="entry name" value="NadC/ModD"/>
</dbReference>
<evidence type="ECO:0000256" key="6">
    <source>
        <dbReference type="ARBA" id="ARBA00020990"/>
    </source>
</evidence>
<feature type="domain" description="Quinolinate phosphoribosyl transferase C-terminal" evidence="12">
    <location>
        <begin position="79"/>
        <end position="241"/>
    </location>
</feature>
<dbReference type="InterPro" id="IPR002638">
    <property type="entry name" value="Quinolinate_PRibosylTrfase_C"/>
</dbReference>
<evidence type="ECO:0000259" key="12">
    <source>
        <dbReference type="Pfam" id="PF01729"/>
    </source>
</evidence>
<evidence type="ECO:0000256" key="3">
    <source>
        <dbReference type="ARBA" id="ARBA00009400"/>
    </source>
</evidence>
<dbReference type="EC" id="2.4.2.19" evidence="5"/>
<comment type="similarity">
    <text evidence="3">Belongs to the NadC/ModD family.</text>
</comment>
<dbReference type="Gene3D" id="3.20.20.70">
    <property type="entry name" value="Aldolase class I"/>
    <property type="match status" value="1"/>
</dbReference>
<dbReference type="Proteomes" id="UP000800082">
    <property type="component" value="Unassembled WGS sequence"/>
</dbReference>
<dbReference type="InterPro" id="IPR004393">
    <property type="entry name" value="NadC"/>
</dbReference>
<sequence>MSKVEGAPAHGKVAHLLPLTYKRLVSEWLEEDTPSFDYGGFVVGEEQSEAKLLGKSAVIRNLLLGERVALNTLARCSGVATKSNRLLTLLRKAGYQNILAGTRKTTPGFRLVEKYGMLVGGVDAHRVDLSHMTMLKDNHIVAAGSITNAVRAAKSAGGFATKVEVECQSFEEADEAIAAGADIVMLDNFTPEDVKVAAAQLKGKWGRGTGDRKTFLVEVSGGLTEHNVEKYVCADIDIISDDRLTELFYEYFWPAFPIVLPQQFFRSRKMVEGHGLEELSLVLEWIGSLYASYCPSEPYYQAALEAITSPLIPRTPFSVQAIMLFAIAQHHQDLRPESRKTLDSAILLALELDMHKRDFARLWGECNPVLEESWRRTWYILAFTDQHFAIVMNTPIYQLANMQSDVDLPCDDEFYITGVSPCRPYLHEMGNREFADLEVVYSSIAYLHDICRTVAYVMRTFATSAHFSRELVDTMDAKIAIWHSLLPSTKRDPLRKDGTVDEIMFQAHMVGAIVLMTMHRPFSSLVYNDVELITSSFSPPAPFSMPPSAGRGAHTARTLRVADIQTKLLAIPCIIERHSVFSMCISAQIATAQVSACSNLLEDHALSIARDRIKLSIGFLNAMGSIWPLGKAMAKDVRAVAHSVFSTPSSMFTVQQELTDEIEVLRDELIWPIDPSANVDIYSGLVLPMDWEQVISGYASSSMHVDGIP</sequence>
<dbReference type="GO" id="GO:0034213">
    <property type="term" value="P:quinolinate catabolic process"/>
    <property type="evidence" value="ECO:0007669"/>
    <property type="project" value="TreeGrafter"/>
</dbReference>
<dbReference type="SUPFAM" id="SSF51690">
    <property type="entry name" value="Nicotinate/Quinolinate PRTase C-terminal domain-like"/>
    <property type="match status" value="1"/>
</dbReference>